<protein>
    <submittedName>
        <fullName evidence="1">Uncharacterized protein</fullName>
    </submittedName>
</protein>
<organism evidence="1 2">
    <name type="scientific">Petrolisthes cinctipes</name>
    <name type="common">Flat porcelain crab</name>
    <dbReference type="NCBI Taxonomy" id="88211"/>
    <lineage>
        <taxon>Eukaryota</taxon>
        <taxon>Metazoa</taxon>
        <taxon>Ecdysozoa</taxon>
        <taxon>Arthropoda</taxon>
        <taxon>Crustacea</taxon>
        <taxon>Multicrustacea</taxon>
        <taxon>Malacostraca</taxon>
        <taxon>Eumalacostraca</taxon>
        <taxon>Eucarida</taxon>
        <taxon>Decapoda</taxon>
        <taxon>Pleocyemata</taxon>
        <taxon>Anomura</taxon>
        <taxon>Galatheoidea</taxon>
        <taxon>Porcellanidae</taxon>
        <taxon>Petrolisthes</taxon>
    </lineage>
</organism>
<evidence type="ECO:0000313" key="1">
    <source>
        <dbReference type="EMBL" id="KAK3894760.1"/>
    </source>
</evidence>
<gene>
    <name evidence="1" type="ORF">Pcinc_001484</name>
</gene>
<sequence length="373" mass="42868">MAEATLGAHSTALLVKMDDAKRVRTSERRKLNRAIKLFEESVKQDDPTEILKLAFDEICGAYKRLENANDDFISCIDVSCDEYASLLAVAEDYITEVYRLKCKAHSQLLRKIDGDKSKQKADNTKFIVKKLEPPKFDGQIRLYPTFKKDFERLMITNYGEDPYVLKQCLLGEALKVVHGVDDDFYKMIDRLDDKFGNVTKVVDSVLCEIKALKPVPEGNNKKLVELVNTVERGWLDMCKLDLKSEMNNTTVISQVEKLLPPTLKREWVLKVTGFRSEKEFDKLLEFLVKERKVIEYVQEGVRSSATTDNKVAVHSVTSEDHYSDKFDDVIKQLRENQESQQRQLNECIVLNGLLKLVVSMKLHLTLQKLTQHS</sequence>
<dbReference type="EMBL" id="JAWQEG010000092">
    <property type="protein sequence ID" value="KAK3894760.1"/>
    <property type="molecule type" value="Genomic_DNA"/>
</dbReference>
<dbReference type="AlphaFoldDB" id="A0AAE1L5Y4"/>
<keyword evidence="2" id="KW-1185">Reference proteome</keyword>
<evidence type="ECO:0000313" key="2">
    <source>
        <dbReference type="Proteomes" id="UP001286313"/>
    </source>
</evidence>
<dbReference type="Proteomes" id="UP001286313">
    <property type="component" value="Unassembled WGS sequence"/>
</dbReference>
<accession>A0AAE1L5Y4</accession>
<name>A0AAE1L5Y4_PETCI</name>
<dbReference type="Pfam" id="PF03564">
    <property type="entry name" value="DUF1759"/>
    <property type="match status" value="1"/>
</dbReference>
<dbReference type="InterPro" id="IPR005312">
    <property type="entry name" value="DUF1759"/>
</dbReference>
<comment type="caution">
    <text evidence="1">The sequence shown here is derived from an EMBL/GenBank/DDBJ whole genome shotgun (WGS) entry which is preliminary data.</text>
</comment>
<reference evidence="1" key="1">
    <citation type="submission" date="2023-10" db="EMBL/GenBank/DDBJ databases">
        <title>Genome assemblies of two species of porcelain crab, Petrolisthes cinctipes and Petrolisthes manimaculis (Anomura: Porcellanidae).</title>
        <authorList>
            <person name="Angst P."/>
        </authorList>
    </citation>
    <scope>NUCLEOTIDE SEQUENCE</scope>
    <source>
        <strain evidence="1">PB745_01</strain>
        <tissue evidence="1">Gill</tissue>
    </source>
</reference>
<dbReference type="PANTHER" id="PTHR47331">
    <property type="entry name" value="PHD-TYPE DOMAIN-CONTAINING PROTEIN"/>
    <property type="match status" value="1"/>
</dbReference>
<proteinExistence type="predicted"/>